<feature type="compositionally biased region" description="Basic and acidic residues" evidence="1">
    <location>
        <begin position="148"/>
        <end position="166"/>
    </location>
</feature>
<gene>
    <name evidence="2" type="ORF">BDW59DRAFT_143627</name>
</gene>
<feature type="compositionally biased region" description="Polar residues" evidence="1">
    <location>
        <begin position="21"/>
        <end position="45"/>
    </location>
</feature>
<evidence type="ECO:0000256" key="1">
    <source>
        <dbReference type="SAM" id="MobiDB-lite"/>
    </source>
</evidence>
<sequence>MPIPKLSNNTFSKFELISKIPDSTSKMNSSSAGPTSEPLSNTTDGNPKPKPKMTNRTDNRQRPYPTGSTRLRRSSDKEENTKPSIEKTDGPTKPRQSPQATSIRKRAFEVEKEESGEGTRMMKKTDARKRRQRSVQTTSQRQRAIPVKKKESGEETGTMKKTDTRKRSVQKTSRRVRASPIKKQE</sequence>
<accession>A0ABR4IJS6</accession>
<reference evidence="2 3" key="1">
    <citation type="submission" date="2024-07" db="EMBL/GenBank/DDBJ databases">
        <title>Section-level genome sequencing and comparative genomics of Aspergillus sections Usti and Cavernicolus.</title>
        <authorList>
            <consortium name="Lawrence Berkeley National Laboratory"/>
            <person name="Nybo J.L."/>
            <person name="Vesth T.C."/>
            <person name="Theobald S."/>
            <person name="Frisvad J.C."/>
            <person name="Larsen T.O."/>
            <person name="Kjaerboelling I."/>
            <person name="Rothschild-Mancinelli K."/>
            <person name="Lyhne E.K."/>
            <person name="Kogle M.E."/>
            <person name="Barry K."/>
            <person name="Clum A."/>
            <person name="Na H."/>
            <person name="Ledsgaard L."/>
            <person name="Lin J."/>
            <person name="Lipzen A."/>
            <person name="Kuo A."/>
            <person name="Riley R."/>
            <person name="Mondo S."/>
            <person name="LaButti K."/>
            <person name="Haridas S."/>
            <person name="Pangalinan J."/>
            <person name="Salamov A.A."/>
            <person name="Simmons B.A."/>
            <person name="Magnuson J.K."/>
            <person name="Chen J."/>
            <person name="Drula E."/>
            <person name="Henrissat B."/>
            <person name="Wiebenga A."/>
            <person name="Lubbers R.J."/>
            <person name="Gomes A.C."/>
            <person name="Makela M.R."/>
            <person name="Stajich J."/>
            <person name="Grigoriev I.V."/>
            <person name="Mortensen U.H."/>
            <person name="De vries R.P."/>
            <person name="Baker S.E."/>
            <person name="Andersen M.R."/>
        </authorList>
    </citation>
    <scope>NUCLEOTIDE SEQUENCE [LARGE SCALE GENOMIC DNA]</scope>
    <source>
        <strain evidence="2 3">CBS 600.67</strain>
    </source>
</reference>
<feature type="region of interest" description="Disordered" evidence="1">
    <location>
        <begin position="19"/>
        <end position="185"/>
    </location>
</feature>
<comment type="caution">
    <text evidence="2">The sequence shown here is derived from an EMBL/GenBank/DDBJ whole genome shotgun (WGS) entry which is preliminary data.</text>
</comment>
<feature type="compositionally biased region" description="Basic and acidic residues" evidence="1">
    <location>
        <begin position="106"/>
        <end position="117"/>
    </location>
</feature>
<keyword evidence="3" id="KW-1185">Reference proteome</keyword>
<protein>
    <submittedName>
        <fullName evidence="2">Uncharacterized protein</fullName>
    </submittedName>
</protein>
<evidence type="ECO:0000313" key="2">
    <source>
        <dbReference type="EMBL" id="KAL2827996.1"/>
    </source>
</evidence>
<organism evidence="2 3">
    <name type="scientific">Aspergillus cavernicola</name>
    <dbReference type="NCBI Taxonomy" id="176166"/>
    <lineage>
        <taxon>Eukaryota</taxon>
        <taxon>Fungi</taxon>
        <taxon>Dikarya</taxon>
        <taxon>Ascomycota</taxon>
        <taxon>Pezizomycotina</taxon>
        <taxon>Eurotiomycetes</taxon>
        <taxon>Eurotiomycetidae</taxon>
        <taxon>Eurotiales</taxon>
        <taxon>Aspergillaceae</taxon>
        <taxon>Aspergillus</taxon>
        <taxon>Aspergillus subgen. Nidulantes</taxon>
    </lineage>
</organism>
<dbReference type="EMBL" id="JBFXLS010000022">
    <property type="protein sequence ID" value="KAL2827996.1"/>
    <property type="molecule type" value="Genomic_DNA"/>
</dbReference>
<feature type="compositionally biased region" description="Basic residues" evidence="1">
    <location>
        <begin position="167"/>
        <end position="177"/>
    </location>
</feature>
<name>A0ABR4IJS6_9EURO</name>
<feature type="compositionally biased region" description="Basic and acidic residues" evidence="1">
    <location>
        <begin position="73"/>
        <end position="92"/>
    </location>
</feature>
<dbReference type="Proteomes" id="UP001610335">
    <property type="component" value="Unassembled WGS sequence"/>
</dbReference>
<evidence type="ECO:0000313" key="3">
    <source>
        <dbReference type="Proteomes" id="UP001610335"/>
    </source>
</evidence>
<feature type="compositionally biased region" description="Low complexity" evidence="1">
    <location>
        <begin position="134"/>
        <end position="143"/>
    </location>
</feature>
<proteinExistence type="predicted"/>